<organism evidence="1 2">
    <name type="scientific">Smallanthus sonchifolius</name>
    <dbReference type="NCBI Taxonomy" id="185202"/>
    <lineage>
        <taxon>Eukaryota</taxon>
        <taxon>Viridiplantae</taxon>
        <taxon>Streptophyta</taxon>
        <taxon>Embryophyta</taxon>
        <taxon>Tracheophyta</taxon>
        <taxon>Spermatophyta</taxon>
        <taxon>Magnoliopsida</taxon>
        <taxon>eudicotyledons</taxon>
        <taxon>Gunneridae</taxon>
        <taxon>Pentapetalae</taxon>
        <taxon>asterids</taxon>
        <taxon>campanulids</taxon>
        <taxon>Asterales</taxon>
        <taxon>Asteraceae</taxon>
        <taxon>Asteroideae</taxon>
        <taxon>Heliantheae alliance</taxon>
        <taxon>Millerieae</taxon>
        <taxon>Smallanthus</taxon>
    </lineage>
</organism>
<proteinExistence type="predicted"/>
<sequence>MPWCKVQSVFICILPWQQSKLSKIWDRLHNSGDREYNISGIVSIRSWIEALTHSRLKSNILIKQVEKLVRTLMVEEKGKEMKKMEKIEALLDLLHHHQSSSSSSSILAIFISFIRSIMSSLSKEMGKMAKIEATEIADKLLLILLGS</sequence>
<dbReference type="Proteomes" id="UP001056120">
    <property type="component" value="Linkage Group LG21"/>
</dbReference>
<accession>A0ACB9CBJ5</accession>
<name>A0ACB9CBJ5_9ASTR</name>
<evidence type="ECO:0000313" key="1">
    <source>
        <dbReference type="EMBL" id="KAI3731608.1"/>
    </source>
</evidence>
<dbReference type="EMBL" id="CM042038">
    <property type="protein sequence ID" value="KAI3731608.1"/>
    <property type="molecule type" value="Genomic_DNA"/>
</dbReference>
<evidence type="ECO:0000313" key="2">
    <source>
        <dbReference type="Proteomes" id="UP001056120"/>
    </source>
</evidence>
<reference evidence="1 2" key="2">
    <citation type="journal article" date="2022" name="Mol. Ecol. Resour.">
        <title>The genomes of chicory, endive, great burdock and yacon provide insights into Asteraceae paleo-polyploidization history and plant inulin production.</title>
        <authorList>
            <person name="Fan W."/>
            <person name="Wang S."/>
            <person name="Wang H."/>
            <person name="Wang A."/>
            <person name="Jiang F."/>
            <person name="Liu H."/>
            <person name="Zhao H."/>
            <person name="Xu D."/>
            <person name="Zhang Y."/>
        </authorList>
    </citation>
    <scope>NUCLEOTIDE SEQUENCE [LARGE SCALE GENOMIC DNA]</scope>
    <source>
        <strain evidence="2">cv. Yunnan</strain>
        <tissue evidence="1">Leaves</tissue>
    </source>
</reference>
<gene>
    <name evidence="1" type="ORF">L1987_62797</name>
</gene>
<comment type="caution">
    <text evidence="1">The sequence shown here is derived from an EMBL/GenBank/DDBJ whole genome shotgun (WGS) entry which is preliminary data.</text>
</comment>
<protein>
    <submittedName>
        <fullName evidence="1">Uncharacterized protein</fullName>
    </submittedName>
</protein>
<reference evidence="2" key="1">
    <citation type="journal article" date="2022" name="Mol. Ecol. Resour.">
        <title>The genomes of chicory, endive, great burdock and yacon provide insights into Asteraceae palaeo-polyploidization history and plant inulin production.</title>
        <authorList>
            <person name="Fan W."/>
            <person name="Wang S."/>
            <person name="Wang H."/>
            <person name="Wang A."/>
            <person name="Jiang F."/>
            <person name="Liu H."/>
            <person name="Zhao H."/>
            <person name="Xu D."/>
            <person name="Zhang Y."/>
        </authorList>
    </citation>
    <scope>NUCLEOTIDE SEQUENCE [LARGE SCALE GENOMIC DNA]</scope>
    <source>
        <strain evidence="2">cv. Yunnan</strain>
    </source>
</reference>
<keyword evidence="2" id="KW-1185">Reference proteome</keyword>